<keyword evidence="1" id="KW-0560">Oxidoreductase</keyword>
<keyword evidence="2" id="KW-0812">Transmembrane</keyword>
<dbReference type="InterPro" id="IPR053011">
    <property type="entry name" value="SDR_family_member_7"/>
</dbReference>
<evidence type="ECO:0000256" key="2">
    <source>
        <dbReference type="SAM" id="Phobius"/>
    </source>
</evidence>
<dbReference type="AlphaFoldDB" id="V9IE11"/>
<feature type="transmembrane region" description="Helical" evidence="2">
    <location>
        <begin position="6"/>
        <end position="32"/>
    </location>
</feature>
<evidence type="ECO:0000256" key="1">
    <source>
        <dbReference type="ARBA" id="ARBA00023002"/>
    </source>
</evidence>
<dbReference type="PROSITE" id="PS00061">
    <property type="entry name" value="ADH_SHORT"/>
    <property type="match status" value="1"/>
</dbReference>
<dbReference type="PRINTS" id="PR00081">
    <property type="entry name" value="GDHRDH"/>
</dbReference>
<dbReference type="InterPro" id="IPR002347">
    <property type="entry name" value="SDR_fam"/>
</dbReference>
<proteinExistence type="evidence at transcript level"/>
<gene>
    <name evidence="3" type="ORF">ACCB02339</name>
</gene>
<sequence length="353" mass="40486">MDLLTIIGMIVIIYFLIYIILPWFWIVIYALLYEKFGKPISSLEGKIVWITGASSGIGENLAYILAKAGCKLILSSRKETKLEKVKTNCLQKNKNLKSSDIEVLVLDILDINKHELAFNTIIAKFGRLDILVNNAGRSQRAKWENIELSVDKEMFDLNVFSTIALSRLVAKYFFQVNKGHFVINSSIAGVTVVPFSATYCASKYSLHAYFESLSMEKINKNISVTIVCPGPVETNFLAESFTEKSGEKYIVNEKEKPTHRMTAKRCATLIGIAIANKLSIVWICKSIVLQMVYLRIYYPNIGTWIIKQLGTKFLHYLRDNKRNIENNNNIFYIINIYNKIIINYYIDYIYVMK</sequence>
<keyword evidence="2" id="KW-1133">Transmembrane helix</keyword>
<dbReference type="PANTHER" id="PTHR44269:SF1">
    <property type="entry name" value="DEHYDROGENASE_REDUCTASE SDR FAMILY MEMBER 7"/>
    <property type="match status" value="1"/>
</dbReference>
<reference evidence="3" key="1">
    <citation type="submission" date="2011-11" db="EMBL/GenBank/DDBJ databases">
        <title>Decoding the brain transcriptome of the Eastern honeybee (Apis cerana) based on pyrosequencing.</title>
        <authorList>
            <person name="Sun L."/>
            <person name="Zheng H."/>
            <person name="Wang Y."/>
            <person name="Xie X."/>
            <person name="Zhu Y."/>
            <person name="Gu W."/>
            <person name="Wang S."/>
        </authorList>
    </citation>
    <scope>NUCLEOTIDE SEQUENCE</scope>
    <source>
        <tissue evidence="3">Brain</tissue>
    </source>
</reference>
<dbReference type="SUPFAM" id="SSF51735">
    <property type="entry name" value="NAD(P)-binding Rossmann-fold domains"/>
    <property type="match status" value="1"/>
</dbReference>
<dbReference type="Gene3D" id="3.40.50.720">
    <property type="entry name" value="NAD(P)-binding Rossmann-like Domain"/>
    <property type="match status" value="1"/>
</dbReference>
<keyword evidence="2" id="KW-0472">Membrane</keyword>
<evidence type="ECO:0000313" key="3">
    <source>
        <dbReference type="EMBL" id="AEY59368.1"/>
    </source>
</evidence>
<name>V9IE11_APICE</name>
<dbReference type="InterPro" id="IPR020904">
    <property type="entry name" value="Sc_DH/Rdtase_CS"/>
</dbReference>
<dbReference type="PANTHER" id="PTHR44269">
    <property type="entry name" value="DEHYDROGENASE/REDUCTASE SDR FAMILY MEMBER 7-RELATED"/>
    <property type="match status" value="1"/>
</dbReference>
<dbReference type="InterPro" id="IPR036291">
    <property type="entry name" value="NAD(P)-bd_dom_sf"/>
</dbReference>
<dbReference type="GO" id="GO:0016491">
    <property type="term" value="F:oxidoreductase activity"/>
    <property type="evidence" value="ECO:0007669"/>
    <property type="project" value="UniProtKB-KW"/>
</dbReference>
<dbReference type="EMBL" id="JR041133">
    <property type="protein sequence ID" value="AEY59368.1"/>
    <property type="molecule type" value="mRNA"/>
</dbReference>
<organism evidence="3">
    <name type="scientific">Apis cerana</name>
    <name type="common">Indian honeybee</name>
    <dbReference type="NCBI Taxonomy" id="7461"/>
    <lineage>
        <taxon>Eukaryota</taxon>
        <taxon>Metazoa</taxon>
        <taxon>Ecdysozoa</taxon>
        <taxon>Arthropoda</taxon>
        <taxon>Hexapoda</taxon>
        <taxon>Insecta</taxon>
        <taxon>Pterygota</taxon>
        <taxon>Neoptera</taxon>
        <taxon>Endopterygota</taxon>
        <taxon>Hymenoptera</taxon>
        <taxon>Apocrita</taxon>
        <taxon>Aculeata</taxon>
        <taxon>Apoidea</taxon>
        <taxon>Anthophila</taxon>
        <taxon>Apidae</taxon>
        <taxon>Apis</taxon>
    </lineage>
</organism>
<accession>V9IE11</accession>
<protein>
    <submittedName>
        <fullName evidence="3">Dehydrogenase/reductase SDR family member 7</fullName>
    </submittedName>
</protein>
<dbReference type="Pfam" id="PF00106">
    <property type="entry name" value="adh_short"/>
    <property type="match status" value="1"/>
</dbReference>